<reference evidence="1" key="1">
    <citation type="submission" date="2020-01" db="EMBL/GenBank/DDBJ databases">
        <title>Insect and environment-associated Actinomycetes.</title>
        <authorList>
            <person name="Currrie C."/>
            <person name="Chevrette M."/>
            <person name="Carlson C."/>
            <person name="Stubbendieck R."/>
            <person name="Wendt-Pienkowski E."/>
        </authorList>
    </citation>
    <scope>NUCLEOTIDE SEQUENCE</scope>
    <source>
        <strain evidence="1">SID7499</strain>
    </source>
</reference>
<proteinExistence type="predicted"/>
<organism evidence="1">
    <name type="scientific">Streptomyces sp. SID7499</name>
    <dbReference type="NCBI Taxonomy" id="2706086"/>
    <lineage>
        <taxon>Bacteria</taxon>
        <taxon>Bacillati</taxon>
        <taxon>Actinomycetota</taxon>
        <taxon>Actinomycetes</taxon>
        <taxon>Kitasatosporales</taxon>
        <taxon>Streptomycetaceae</taxon>
        <taxon>Streptomyces</taxon>
    </lineage>
</organism>
<name>A0A6G3WTS9_9ACTN</name>
<protein>
    <submittedName>
        <fullName evidence="1">ABC transporter ATP-binding protein</fullName>
    </submittedName>
</protein>
<gene>
    <name evidence="1" type="ORF">G3M58_21100</name>
</gene>
<dbReference type="SUPFAM" id="SSF52540">
    <property type="entry name" value="P-loop containing nucleoside triphosphate hydrolases"/>
    <property type="match status" value="1"/>
</dbReference>
<dbReference type="EMBL" id="JAAGMN010002109">
    <property type="protein sequence ID" value="NEE08939.1"/>
    <property type="molecule type" value="Genomic_DNA"/>
</dbReference>
<dbReference type="InterPro" id="IPR027417">
    <property type="entry name" value="P-loop_NTPase"/>
</dbReference>
<dbReference type="GO" id="GO:0005524">
    <property type="term" value="F:ATP binding"/>
    <property type="evidence" value="ECO:0007669"/>
    <property type="project" value="UniProtKB-KW"/>
</dbReference>
<keyword evidence="1" id="KW-0067">ATP-binding</keyword>
<comment type="caution">
    <text evidence="1">The sequence shown here is derived from an EMBL/GenBank/DDBJ whole genome shotgun (WGS) entry which is preliminary data.</text>
</comment>
<sequence length="42" mass="4639">MDHGRVVEDGTHDELLARGGRYARLWRTFIGEGIGEDEPAGV</sequence>
<keyword evidence="1" id="KW-0547">Nucleotide-binding</keyword>
<accession>A0A6G3WTS9</accession>
<dbReference type="AlphaFoldDB" id="A0A6G3WTS9"/>
<evidence type="ECO:0000313" key="1">
    <source>
        <dbReference type="EMBL" id="NEE08939.1"/>
    </source>
</evidence>